<dbReference type="SMART" id="SM00066">
    <property type="entry name" value="GAL4"/>
    <property type="match status" value="1"/>
</dbReference>
<dbReference type="PANTHER" id="PTHR37534:SF46">
    <property type="entry name" value="ZN(II)2CYS6 TRANSCRIPTION FACTOR (EUROFUNG)"/>
    <property type="match status" value="1"/>
</dbReference>
<sequence>MLGAVPKRSLGGCLTCKRRKKKCDERKPRCRRCELGDFHCLGYNLPSTIHTGRSPITGESAHWDPYELVMQLGAGTSTSSLATLGAFVPLTKYENEVGYSSASRILFQEVRDCLSNIPKEVLLDPVVLEDATSLIMLQYTKFSQQTLFQLPSGSIKNGLIWRIENSQITWWSMYLTARVIKDYWSGNDGQKYMGWVFRFYQQILGVPPLARLETGSEGRLGGLYDASNIIIWRLTLVTNQFYTQLIYLASMVFGTATGYSLFKRCVPVFLQLVALRPHIWSNDFAISIPRAIQIPRYEFTGFVVDDIIASVCLGTPPLLHYSLTLAWTDEAPTHYQLMYGFPVGILLLFARVNAWKVSRLKGGVDRSQDDWSSDLEKHLNDWSPILDHAGDSNYHIARFAVQEAWRQAAMIYLYMGVKEVNSADPRIATAVQQIVQLEEISIPDSPLELHLVIPCLIAGVAARKEKHRASLRNKLNSETVQKLNTFILRSSDFVTVLDHLWHGTGSGGRPITWEDYVQSRRTVLPVAG</sequence>
<dbReference type="Proteomes" id="UP000663843">
    <property type="component" value="Unassembled WGS sequence"/>
</dbReference>
<dbReference type="InterPro" id="IPR001138">
    <property type="entry name" value="Zn2Cys6_DnaBD"/>
</dbReference>
<dbReference type="Pfam" id="PF11951">
    <property type="entry name" value="Fungal_trans_2"/>
    <property type="match status" value="1"/>
</dbReference>
<evidence type="ECO:0000313" key="5">
    <source>
        <dbReference type="Proteomes" id="UP000663843"/>
    </source>
</evidence>
<dbReference type="Pfam" id="PF00172">
    <property type="entry name" value="Zn_clus"/>
    <property type="match status" value="1"/>
</dbReference>
<comment type="subcellular location">
    <subcellularLocation>
        <location evidence="1">Nucleus</location>
    </subcellularLocation>
</comment>
<name>A0A8H3DLS9_9AGAM</name>
<dbReference type="EMBL" id="CAJMWT010009076">
    <property type="protein sequence ID" value="CAE6536855.1"/>
    <property type="molecule type" value="Genomic_DNA"/>
</dbReference>
<evidence type="ECO:0000313" key="4">
    <source>
        <dbReference type="EMBL" id="CAE6536855.1"/>
    </source>
</evidence>
<dbReference type="InterPro" id="IPR036864">
    <property type="entry name" value="Zn2-C6_fun-type_DNA-bd_sf"/>
</dbReference>
<comment type="caution">
    <text evidence="4">The sequence shown here is derived from an EMBL/GenBank/DDBJ whole genome shotgun (WGS) entry which is preliminary data.</text>
</comment>
<dbReference type="PANTHER" id="PTHR37534">
    <property type="entry name" value="TRANSCRIPTIONAL ACTIVATOR PROTEIN UGA3"/>
    <property type="match status" value="1"/>
</dbReference>
<accession>A0A8H3DLS9</accession>
<proteinExistence type="predicted"/>
<dbReference type="SUPFAM" id="SSF57701">
    <property type="entry name" value="Zn2/Cys6 DNA-binding domain"/>
    <property type="match status" value="1"/>
</dbReference>
<feature type="domain" description="Zn(2)-C6 fungal-type" evidence="3">
    <location>
        <begin position="12"/>
        <end position="40"/>
    </location>
</feature>
<dbReference type="Gene3D" id="4.10.240.10">
    <property type="entry name" value="Zn(2)-C6 fungal-type DNA-binding domain"/>
    <property type="match status" value="1"/>
</dbReference>
<dbReference type="PROSITE" id="PS00463">
    <property type="entry name" value="ZN2_CY6_FUNGAL_1"/>
    <property type="match status" value="1"/>
</dbReference>
<dbReference type="InterPro" id="IPR021858">
    <property type="entry name" value="Fun_TF"/>
</dbReference>
<evidence type="ECO:0000256" key="1">
    <source>
        <dbReference type="ARBA" id="ARBA00004123"/>
    </source>
</evidence>
<gene>
    <name evidence="4" type="ORF">RDB_LOCUS187953</name>
</gene>
<dbReference type="GO" id="GO:0005634">
    <property type="term" value="C:nucleus"/>
    <property type="evidence" value="ECO:0007669"/>
    <property type="project" value="UniProtKB-SubCell"/>
</dbReference>
<evidence type="ECO:0000256" key="2">
    <source>
        <dbReference type="ARBA" id="ARBA00023242"/>
    </source>
</evidence>
<dbReference type="PROSITE" id="PS50048">
    <property type="entry name" value="ZN2_CY6_FUNGAL_2"/>
    <property type="match status" value="1"/>
</dbReference>
<evidence type="ECO:0000259" key="3">
    <source>
        <dbReference type="PROSITE" id="PS50048"/>
    </source>
</evidence>
<organism evidence="4 5">
    <name type="scientific">Rhizoctonia solani</name>
    <dbReference type="NCBI Taxonomy" id="456999"/>
    <lineage>
        <taxon>Eukaryota</taxon>
        <taxon>Fungi</taxon>
        <taxon>Dikarya</taxon>
        <taxon>Basidiomycota</taxon>
        <taxon>Agaricomycotina</taxon>
        <taxon>Agaricomycetes</taxon>
        <taxon>Cantharellales</taxon>
        <taxon>Ceratobasidiaceae</taxon>
        <taxon>Rhizoctonia</taxon>
    </lineage>
</organism>
<keyword evidence="2" id="KW-0539">Nucleus</keyword>
<dbReference type="GO" id="GO:0000981">
    <property type="term" value="F:DNA-binding transcription factor activity, RNA polymerase II-specific"/>
    <property type="evidence" value="ECO:0007669"/>
    <property type="project" value="InterPro"/>
</dbReference>
<dbReference type="AlphaFoldDB" id="A0A8H3DLS9"/>
<dbReference type="GO" id="GO:0008270">
    <property type="term" value="F:zinc ion binding"/>
    <property type="evidence" value="ECO:0007669"/>
    <property type="project" value="InterPro"/>
</dbReference>
<reference evidence="4" key="1">
    <citation type="submission" date="2021-01" db="EMBL/GenBank/DDBJ databases">
        <authorList>
            <person name="Kaushik A."/>
        </authorList>
    </citation>
    <scope>NUCLEOTIDE SEQUENCE</scope>
    <source>
        <strain evidence="4">AG2-2IIIB</strain>
    </source>
</reference>
<protein>
    <recommendedName>
        <fullName evidence="3">Zn(2)-C6 fungal-type domain-containing protein</fullName>
    </recommendedName>
</protein>
<dbReference type="CDD" id="cd00067">
    <property type="entry name" value="GAL4"/>
    <property type="match status" value="1"/>
</dbReference>